<proteinExistence type="predicted"/>
<sequence>MIAVRYMRGAENDVTLPLMANGIGRFPPQFYQG</sequence>
<evidence type="ECO:0000313" key="1">
    <source>
        <dbReference type="EMBL" id="GBO19857.1"/>
    </source>
</evidence>
<accession>A0A4Y2V810</accession>
<dbReference type="Proteomes" id="UP000499080">
    <property type="component" value="Unassembled WGS sequence"/>
</dbReference>
<keyword evidence="2" id="KW-1185">Reference proteome</keyword>
<dbReference type="AlphaFoldDB" id="A0A4Y2V810"/>
<feature type="non-terminal residue" evidence="1">
    <location>
        <position position="33"/>
    </location>
</feature>
<protein>
    <submittedName>
        <fullName evidence="1">Uncharacterized protein</fullName>
    </submittedName>
</protein>
<name>A0A4Y2V810_ARAVE</name>
<organism evidence="1 2">
    <name type="scientific">Araneus ventricosus</name>
    <name type="common">Orbweaver spider</name>
    <name type="synonym">Epeira ventricosa</name>
    <dbReference type="NCBI Taxonomy" id="182803"/>
    <lineage>
        <taxon>Eukaryota</taxon>
        <taxon>Metazoa</taxon>
        <taxon>Ecdysozoa</taxon>
        <taxon>Arthropoda</taxon>
        <taxon>Chelicerata</taxon>
        <taxon>Arachnida</taxon>
        <taxon>Araneae</taxon>
        <taxon>Araneomorphae</taxon>
        <taxon>Entelegynae</taxon>
        <taxon>Araneoidea</taxon>
        <taxon>Araneidae</taxon>
        <taxon>Araneus</taxon>
    </lineage>
</organism>
<comment type="caution">
    <text evidence="1">The sequence shown here is derived from an EMBL/GenBank/DDBJ whole genome shotgun (WGS) entry which is preliminary data.</text>
</comment>
<dbReference type="EMBL" id="BGPR01043283">
    <property type="protein sequence ID" value="GBO19857.1"/>
    <property type="molecule type" value="Genomic_DNA"/>
</dbReference>
<evidence type="ECO:0000313" key="2">
    <source>
        <dbReference type="Proteomes" id="UP000499080"/>
    </source>
</evidence>
<reference evidence="1 2" key="1">
    <citation type="journal article" date="2019" name="Sci. Rep.">
        <title>Orb-weaving spider Araneus ventricosus genome elucidates the spidroin gene catalogue.</title>
        <authorList>
            <person name="Kono N."/>
            <person name="Nakamura H."/>
            <person name="Ohtoshi R."/>
            <person name="Moran D.A.P."/>
            <person name="Shinohara A."/>
            <person name="Yoshida Y."/>
            <person name="Fujiwara M."/>
            <person name="Mori M."/>
            <person name="Tomita M."/>
            <person name="Arakawa K."/>
        </authorList>
    </citation>
    <scope>NUCLEOTIDE SEQUENCE [LARGE SCALE GENOMIC DNA]</scope>
</reference>
<gene>
    <name evidence="1" type="ORF">AVEN_6635_1</name>
</gene>